<name>A0A853G9I4_9BURK</name>
<dbReference type="SUPFAM" id="SSF52540">
    <property type="entry name" value="P-loop containing nucleoside triphosphate hydrolases"/>
    <property type="match status" value="1"/>
</dbReference>
<dbReference type="PROSITE" id="PS00211">
    <property type="entry name" value="ABC_TRANSPORTER_1"/>
    <property type="match status" value="1"/>
</dbReference>
<keyword evidence="2" id="KW-0472">Membrane</keyword>
<dbReference type="PANTHER" id="PTHR42781:SF4">
    <property type="entry name" value="SPERMIDINE_PUTRESCINE IMPORT ATP-BINDING PROTEIN POTA"/>
    <property type="match status" value="1"/>
</dbReference>
<dbReference type="GO" id="GO:0005524">
    <property type="term" value="F:ATP binding"/>
    <property type="evidence" value="ECO:0007669"/>
    <property type="project" value="UniProtKB-KW"/>
</dbReference>
<dbReference type="InterPro" id="IPR008995">
    <property type="entry name" value="Mo/tungstate-bd_C_term_dom"/>
</dbReference>
<dbReference type="PROSITE" id="PS50893">
    <property type="entry name" value="ABC_TRANSPORTER_2"/>
    <property type="match status" value="1"/>
</dbReference>
<dbReference type="InterPro" id="IPR027417">
    <property type="entry name" value="P-loop_NTPase"/>
</dbReference>
<dbReference type="GO" id="GO:0015847">
    <property type="term" value="P:putrescine transport"/>
    <property type="evidence" value="ECO:0007669"/>
    <property type="project" value="UniProtKB-ARBA"/>
</dbReference>
<keyword evidence="1" id="KW-0813">Transport</keyword>
<dbReference type="Proteomes" id="UP000559809">
    <property type="component" value="Unassembled WGS sequence"/>
</dbReference>
<keyword evidence="7" id="KW-1185">Reference proteome</keyword>
<sequence length="370" mass="40021">MSSLKSGPQGVGLEIRHIHKHYGAFHALKDIHLNVPPGALLTLLGPSGCGKSTLLRIIAGFIGASEGSILLDGVDVAAVPPFQRQTAMVFQNYALFPHMTVAENVMFGLKMRKVPKAQAKQRAMEALEMVKLSHLADRVPAQLSGGQQQRAALARALVTDPKVLLLDEPFGALDKNLREEMQVELRKLQESVGVTTVCVTHDQQEAMVISDYVAVMNHGVLEQFGTPLEIYDTPKSHFVATFIGSSNILQGRVSSHDDRACEVQLADGTAGRMLRRGGFSAGADVRIAVRPSAMRAIAADAVQQGDDSIMLKGTVGYCVNLGNVVNYEVEVPGFGTVMVEQPRSQTDALWSRGQPVHLVAHMDDCVILER</sequence>
<evidence type="ECO:0000313" key="7">
    <source>
        <dbReference type="Proteomes" id="UP000559809"/>
    </source>
</evidence>
<organism evidence="6 7">
    <name type="scientific">Parapusillimonas granuli</name>
    <dbReference type="NCBI Taxonomy" id="380911"/>
    <lineage>
        <taxon>Bacteria</taxon>
        <taxon>Pseudomonadati</taxon>
        <taxon>Pseudomonadota</taxon>
        <taxon>Betaproteobacteria</taxon>
        <taxon>Burkholderiales</taxon>
        <taxon>Alcaligenaceae</taxon>
        <taxon>Parapusillimonas</taxon>
    </lineage>
</organism>
<protein>
    <submittedName>
        <fullName evidence="6">ABC transporter ATP-binding protein</fullName>
    </submittedName>
</protein>
<proteinExistence type="predicted"/>
<evidence type="ECO:0000256" key="1">
    <source>
        <dbReference type="ARBA" id="ARBA00022448"/>
    </source>
</evidence>
<dbReference type="SMART" id="SM00382">
    <property type="entry name" value="AAA"/>
    <property type="match status" value="1"/>
</dbReference>
<accession>A0A853G9I4</accession>
<dbReference type="Gene3D" id="3.40.50.300">
    <property type="entry name" value="P-loop containing nucleotide triphosphate hydrolases"/>
    <property type="match status" value="1"/>
</dbReference>
<gene>
    <name evidence="6" type="ORF">H0A72_18910</name>
</gene>
<evidence type="ECO:0000259" key="5">
    <source>
        <dbReference type="PROSITE" id="PS50893"/>
    </source>
</evidence>
<dbReference type="GO" id="GO:0022857">
    <property type="term" value="F:transmembrane transporter activity"/>
    <property type="evidence" value="ECO:0007669"/>
    <property type="project" value="InterPro"/>
</dbReference>
<keyword evidence="2" id="KW-1003">Cell membrane</keyword>
<dbReference type="Pfam" id="PF00005">
    <property type="entry name" value="ABC_tran"/>
    <property type="match status" value="1"/>
</dbReference>
<evidence type="ECO:0000256" key="4">
    <source>
        <dbReference type="ARBA" id="ARBA00022840"/>
    </source>
</evidence>
<dbReference type="Pfam" id="PF08402">
    <property type="entry name" value="TOBE_2"/>
    <property type="match status" value="1"/>
</dbReference>
<keyword evidence="4 6" id="KW-0067">ATP-binding</keyword>
<dbReference type="InterPro" id="IPR003439">
    <property type="entry name" value="ABC_transporter-like_ATP-bd"/>
</dbReference>
<dbReference type="InterPro" id="IPR013611">
    <property type="entry name" value="Transp-assoc_OB_typ2"/>
</dbReference>
<dbReference type="Gene3D" id="2.40.50.100">
    <property type="match status" value="1"/>
</dbReference>
<dbReference type="FunFam" id="3.40.50.300:FF:000133">
    <property type="entry name" value="Spermidine/putrescine import ATP-binding protein PotA"/>
    <property type="match status" value="1"/>
</dbReference>
<dbReference type="GO" id="GO:0016887">
    <property type="term" value="F:ATP hydrolysis activity"/>
    <property type="evidence" value="ECO:0007669"/>
    <property type="project" value="InterPro"/>
</dbReference>
<dbReference type="EMBL" id="JACCEM010000011">
    <property type="protein sequence ID" value="NYT51386.1"/>
    <property type="molecule type" value="Genomic_DNA"/>
</dbReference>
<evidence type="ECO:0000256" key="2">
    <source>
        <dbReference type="ARBA" id="ARBA00022475"/>
    </source>
</evidence>
<dbReference type="InterPro" id="IPR003593">
    <property type="entry name" value="AAA+_ATPase"/>
</dbReference>
<dbReference type="SUPFAM" id="SSF50331">
    <property type="entry name" value="MOP-like"/>
    <property type="match status" value="1"/>
</dbReference>
<dbReference type="AlphaFoldDB" id="A0A853G9I4"/>
<evidence type="ECO:0000313" key="6">
    <source>
        <dbReference type="EMBL" id="NYT51386.1"/>
    </source>
</evidence>
<dbReference type="InterPro" id="IPR050093">
    <property type="entry name" value="ABC_SmlMolc_Importer"/>
</dbReference>
<feature type="domain" description="ABC transporter" evidence="5">
    <location>
        <begin position="13"/>
        <end position="243"/>
    </location>
</feature>
<reference evidence="6 7" key="1">
    <citation type="submission" date="2020-07" db="EMBL/GenBank/DDBJ databases">
        <title>Taxonomic revisions and descriptions of new bacterial species based on genomic comparisons in the high-G+C-content subgroup of the family Alcaligenaceae.</title>
        <authorList>
            <person name="Szabo A."/>
            <person name="Felfoldi T."/>
        </authorList>
    </citation>
    <scope>NUCLEOTIDE SEQUENCE [LARGE SCALE GENOMIC DNA]</scope>
    <source>
        <strain evidence="6 7">LMG 24012</strain>
    </source>
</reference>
<dbReference type="InterPro" id="IPR017871">
    <property type="entry name" value="ABC_transporter-like_CS"/>
</dbReference>
<dbReference type="RefSeq" id="WP_180158058.1">
    <property type="nucleotide sequence ID" value="NZ_JACCEM010000011.1"/>
</dbReference>
<keyword evidence="3" id="KW-0547">Nucleotide-binding</keyword>
<evidence type="ECO:0000256" key="3">
    <source>
        <dbReference type="ARBA" id="ARBA00022741"/>
    </source>
</evidence>
<dbReference type="GO" id="GO:0043190">
    <property type="term" value="C:ATP-binding cassette (ABC) transporter complex"/>
    <property type="evidence" value="ECO:0007669"/>
    <property type="project" value="InterPro"/>
</dbReference>
<comment type="caution">
    <text evidence="6">The sequence shown here is derived from an EMBL/GenBank/DDBJ whole genome shotgun (WGS) entry which is preliminary data.</text>
</comment>
<dbReference type="PANTHER" id="PTHR42781">
    <property type="entry name" value="SPERMIDINE/PUTRESCINE IMPORT ATP-BINDING PROTEIN POTA"/>
    <property type="match status" value="1"/>
</dbReference>